<evidence type="ECO:0000259" key="1">
    <source>
        <dbReference type="Pfam" id="PF25210"/>
    </source>
</evidence>
<proteinExistence type="predicted"/>
<sequence>MTKRPFTSRIDFFDSLASSSQSFIEIFVVFSYPEYKIEKNAMDGCPGIEKEGRFQRRKAMGRYPKGREINRDPVSSGERERIWDLKKKKDEASFQSVHFFFARFHSISCGLDDGKTSKPLFFQSSYFAPLLSVELLRTSSFRFLKGAVNCNCEKVGRSGQRRSDRKGRDSGCYRIDFGRFGCVKANLPKLTKFTLLHKNANTCSIEMSTPLCQKRVRTGACDDYAKDGCSSQKTYADVVMADKIYIPHRYGSYVYETKESKWEIDYMLISKRCVNECVVDDVLYSHDRVMNTLRAYDPNQKSWRVVEGVEELLARTICSDWSYTVRYGGNLALLFRRPGEIWCAEISLERRLGGEIWGKVEWCDQVLTGNFKVMKSLSVMV</sequence>
<dbReference type="InterPro" id="IPR057499">
    <property type="entry name" value="Kelch_FKB95"/>
</dbReference>
<protein>
    <recommendedName>
        <fullName evidence="1">FKB95-like N-terminal Kelch domain-containing protein</fullName>
    </recommendedName>
</protein>
<comment type="caution">
    <text evidence="2">The sequence shown here is derived from an EMBL/GenBank/DDBJ whole genome shotgun (WGS) entry which is preliminary data.</text>
</comment>
<reference evidence="2" key="1">
    <citation type="submission" date="2019-12" db="EMBL/GenBank/DDBJ databases">
        <title>Genome sequencing and annotation of Brassica cretica.</title>
        <authorList>
            <person name="Studholme D.J."/>
            <person name="Sarris P."/>
        </authorList>
    </citation>
    <scope>NUCLEOTIDE SEQUENCE</scope>
    <source>
        <strain evidence="2">PFS-109/04</strain>
        <tissue evidence="2">Leaf</tissue>
    </source>
</reference>
<dbReference type="AlphaFoldDB" id="A0A8S9QNU4"/>
<feature type="domain" description="FKB95-like N-terminal Kelch" evidence="1">
    <location>
        <begin position="231"/>
        <end position="367"/>
    </location>
</feature>
<name>A0A8S9QNU4_BRACR</name>
<dbReference type="EMBL" id="QGKX02000996">
    <property type="protein sequence ID" value="KAF3552878.1"/>
    <property type="molecule type" value="Genomic_DNA"/>
</dbReference>
<dbReference type="PANTHER" id="PTHR24414">
    <property type="entry name" value="F-BOX/KELCH-REPEAT PROTEIN SKIP4"/>
    <property type="match status" value="1"/>
</dbReference>
<organism evidence="2 3">
    <name type="scientific">Brassica cretica</name>
    <name type="common">Mustard</name>
    <dbReference type="NCBI Taxonomy" id="69181"/>
    <lineage>
        <taxon>Eukaryota</taxon>
        <taxon>Viridiplantae</taxon>
        <taxon>Streptophyta</taxon>
        <taxon>Embryophyta</taxon>
        <taxon>Tracheophyta</taxon>
        <taxon>Spermatophyta</taxon>
        <taxon>Magnoliopsida</taxon>
        <taxon>eudicotyledons</taxon>
        <taxon>Gunneridae</taxon>
        <taxon>Pentapetalae</taxon>
        <taxon>rosids</taxon>
        <taxon>malvids</taxon>
        <taxon>Brassicales</taxon>
        <taxon>Brassicaceae</taxon>
        <taxon>Brassiceae</taxon>
        <taxon>Brassica</taxon>
    </lineage>
</organism>
<dbReference type="InterPro" id="IPR015915">
    <property type="entry name" value="Kelch-typ_b-propeller"/>
</dbReference>
<evidence type="ECO:0000313" key="3">
    <source>
        <dbReference type="Proteomes" id="UP000712600"/>
    </source>
</evidence>
<gene>
    <name evidence="2" type="ORF">F2Q69_00011760</name>
</gene>
<dbReference type="Pfam" id="PF25210">
    <property type="entry name" value="Kelch_FKB95"/>
    <property type="match status" value="1"/>
</dbReference>
<evidence type="ECO:0000313" key="2">
    <source>
        <dbReference type="EMBL" id="KAF3552878.1"/>
    </source>
</evidence>
<accession>A0A8S9QNU4</accession>
<dbReference type="PANTHER" id="PTHR24414:SF184">
    <property type="entry name" value="GALACTOSE OXIDASE_KELCH REPEAT SUPERFAMILY PROTEIN"/>
    <property type="match status" value="1"/>
</dbReference>
<dbReference type="SUPFAM" id="SSF117281">
    <property type="entry name" value="Kelch motif"/>
    <property type="match status" value="1"/>
</dbReference>
<dbReference type="InterPro" id="IPR050354">
    <property type="entry name" value="F-box/kelch-repeat_ARATH"/>
</dbReference>
<dbReference type="Proteomes" id="UP000712600">
    <property type="component" value="Unassembled WGS sequence"/>
</dbReference>